<dbReference type="WBParaSite" id="Gr19_v10_g4464.t1">
    <property type="protein sequence ID" value="Gr19_v10_g4464.t1"/>
    <property type="gene ID" value="Gr19_v10_g4464"/>
</dbReference>
<name>A0A914HU11_GLORO</name>
<evidence type="ECO:0000313" key="3">
    <source>
        <dbReference type="WBParaSite" id="Gr19_v10_g4464.t1"/>
    </source>
</evidence>
<dbReference type="AlphaFoldDB" id="A0A914HU11"/>
<dbReference type="Gene3D" id="2.60.120.920">
    <property type="match status" value="1"/>
</dbReference>
<keyword evidence="2" id="KW-1185">Reference proteome</keyword>
<accession>A0A914HU11</accession>
<dbReference type="InterPro" id="IPR043136">
    <property type="entry name" value="B30.2/SPRY_sf"/>
</dbReference>
<sequence length="297" mass="33216">MAMSTESTNVDNITTDQEHLSQTVANLAFEELRFLHAQIAQLECQQAMNSPTSSASFDLLAQDGNEQQQNALHEKVLKLEMYQKEQQLYIVDLQKKVAMLSDTINGKAPIPQQNRWDSAACDKYLAISGSDQSIVQYTEKAGGKDRSVFAIEPVPKCPFGIFYYEIKMFGEEPCSFGLATKRMHLKDAMVGAYKGTYAYESDGTFWGHDVDGCSFYNRRSGPPYVKGKPSFGVGDVVGCGVNLITRQIIYTKNGQRLDTADMFLGFNDEELFTCVTLTDVGTKIEANFGPYFEYKFC</sequence>
<dbReference type="CDD" id="cd12885">
    <property type="entry name" value="SPRY_RanBP_like"/>
    <property type="match status" value="1"/>
</dbReference>
<proteinExistence type="predicted"/>
<dbReference type="Pfam" id="PF00622">
    <property type="entry name" value="SPRY"/>
    <property type="match status" value="1"/>
</dbReference>
<evidence type="ECO:0000259" key="1">
    <source>
        <dbReference type="PROSITE" id="PS50188"/>
    </source>
</evidence>
<dbReference type="SMART" id="SM00449">
    <property type="entry name" value="SPRY"/>
    <property type="match status" value="1"/>
</dbReference>
<protein>
    <submittedName>
        <fullName evidence="3">B30.2/SPRY domain-containing protein</fullName>
    </submittedName>
</protein>
<dbReference type="InterPro" id="IPR044736">
    <property type="entry name" value="Gid1/RanBPM/SPLA_SPRY"/>
</dbReference>
<dbReference type="InterPro" id="IPR003877">
    <property type="entry name" value="SPRY_dom"/>
</dbReference>
<dbReference type="PROSITE" id="PS50188">
    <property type="entry name" value="B302_SPRY"/>
    <property type="match status" value="1"/>
</dbReference>
<evidence type="ECO:0000313" key="2">
    <source>
        <dbReference type="Proteomes" id="UP000887572"/>
    </source>
</evidence>
<feature type="domain" description="B30.2/SPRY" evidence="1">
    <location>
        <begin position="93"/>
        <end position="293"/>
    </location>
</feature>
<dbReference type="PANTHER" id="PTHR12864">
    <property type="entry name" value="RAN BINDING PROTEIN 9-RELATED"/>
    <property type="match status" value="1"/>
</dbReference>
<dbReference type="Proteomes" id="UP000887572">
    <property type="component" value="Unplaced"/>
</dbReference>
<dbReference type="InterPro" id="IPR050618">
    <property type="entry name" value="Ubq-SigPath_Reg"/>
</dbReference>
<reference evidence="3" key="1">
    <citation type="submission" date="2022-11" db="UniProtKB">
        <authorList>
            <consortium name="WormBaseParasite"/>
        </authorList>
    </citation>
    <scope>IDENTIFICATION</scope>
</reference>
<dbReference type="SUPFAM" id="SSF49899">
    <property type="entry name" value="Concanavalin A-like lectins/glucanases"/>
    <property type="match status" value="1"/>
</dbReference>
<dbReference type="InterPro" id="IPR001870">
    <property type="entry name" value="B30.2/SPRY"/>
</dbReference>
<organism evidence="2 3">
    <name type="scientific">Globodera rostochiensis</name>
    <name type="common">Golden nematode worm</name>
    <name type="synonym">Heterodera rostochiensis</name>
    <dbReference type="NCBI Taxonomy" id="31243"/>
    <lineage>
        <taxon>Eukaryota</taxon>
        <taxon>Metazoa</taxon>
        <taxon>Ecdysozoa</taxon>
        <taxon>Nematoda</taxon>
        <taxon>Chromadorea</taxon>
        <taxon>Rhabditida</taxon>
        <taxon>Tylenchina</taxon>
        <taxon>Tylenchomorpha</taxon>
        <taxon>Tylenchoidea</taxon>
        <taxon>Heteroderidae</taxon>
        <taxon>Heteroderinae</taxon>
        <taxon>Globodera</taxon>
    </lineage>
</organism>
<dbReference type="InterPro" id="IPR013320">
    <property type="entry name" value="ConA-like_dom_sf"/>
</dbReference>